<proteinExistence type="predicted"/>
<dbReference type="AlphaFoldDB" id="A0A1I7XJK0"/>
<sequence>MSKTLLLKHPVLRCSVLKPKNPLPSVQSVLAAIWRRFSQQIPREICLAYSDLKYTCYVSVEG</sequence>
<reference evidence="2 3" key="1">
    <citation type="submission" date="2016-11" db="UniProtKB">
        <authorList>
            <consortium name="WormBaseParasite"/>
        </authorList>
    </citation>
    <scope>IDENTIFICATION</scope>
</reference>
<organism evidence="1 2">
    <name type="scientific">Heterorhabditis bacteriophora</name>
    <name type="common">Entomopathogenic nematode worm</name>
    <dbReference type="NCBI Taxonomy" id="37862"/>
    <lineage>
        <taxon>Eukaryota</taxon>
        <taxon>Metazoa</taxon>
        <taxon>Ecdysozoa</taxon>
        <taxon>Nematoda</taxon>
        <taxon>Chromadorea</taxon>
        <taxon>Rhabditida</taxon>
        <taxon>Rhabditina</taxon>
        <taxon>Rhabditomorpha</taxon>
        <taxon>Strongyloidea</taxon>
        <taxon>Heterorhabditidae</taxon>
        <taxon>Heterorhabditis</taxon>
    </lineage>
</organism>
<name>A0A1I7XJK0_HETBA</name>
<dbReference type="Proteomes" id="UP000095283">
    <property type="component" value="Unplaced"/>
</dbReference>
<evidence type="ECO:0000313" key="2">
    <source>
        <dbReference type="WBParaSite" id="Hba_17941"/>
    </source>
</evidence>
<accession>A0A1I7XJK0</accession>
<dbReference type="WBParaSite" id="Hba_17941">
    <property type="protein sequence ID" value="Hba_17941"/>
    <property type="gene ID" value="Hba_17941"/>
</dbReference>
<evidence type="ECO:0000313" key="3">
    <source>
        <dbReference type="WBParaSite" id="Hba_17963"/>
    </source>
</evidence>
<keyword evidence="1" id="KW-1185">Reference proteome</keyword>
<dbReference type="WBParaSite" id="Hba_17963">
    <property type="protein sequence ID" value="Hba_17963"/>
    <property type="gene ID" value="Hba_17963"/>
</dbReference>
<protein>
    <submittedName>
        <fullName evidence="2 3">HMG box domain-containing protein</fullName>
    </submittedName>
</protein>
<evidence type="ECO:0000313" key="1">
    <source>
        <dbReference type="Proteomes" id="UP000095283"/>
    </source>
</evidence>